<evidence type="ECO:0000313" key="3">
    <source>
        <dbReference type="Proteomes" id="UP001501323"/>
    </source>
</evidence>
<organism evidence="2 3">
    <name type="scientific">Luteimonas vadosa</name>
    <dbReference type="NCBI Taxonomy" id="1165507"/>
    <lineage>
        <taxon>Bacteria</taxon>
        <taxon>Pseudomonadati</taxon>
        <taxon>Pseudomonadota</taxon>
        <taxon>Gammaproteobacteria</taxon>
        <taxon>Lysobacterales</taxon>
        <taxon>Lysobacteraceae</taxon>
        <taxon>Luteimonas</taxon>
    </lineage>
</organism>
<evidence type="ECO:0000256" key="1">
    <source>
        <dbReference type="SAM" id="SignalP"/>
    </source>
</evidence>
<dbReference type="RefSeq" id="WP_345294068.1">
    <property type="nucleotide sequence ID" value="NZ_BAABJY010000001.1"/>
</dbReference>
<dbReference type="Proteomes" id="UP001501323">
    <property type="component" value="Unassembled WGS sequence"/>
</dbReference>
<dbReference type="Pfam" id="PF00756">
    <property type="entry name" value="Esterase"/>
    <property type="match status" value="1"/>
</dbReference>
<accession>A0ABP9DRB7</accession>
<proteinExistence type="predicted"/>
<comment type="caution">
    <text evidence="2">The sequence shown here is derived from an EMBL/GenBank/DDBJ whole genome shotgun (WGS) entry which is preliminary data.</text>
</comment>
<dbReference type="EMBL" id="BAABJY010000001">
    <property type="protein sequence ID" value="GAA4857549.1"/>
    <property type="molecule type" value="Genomic_DNA"/>
</dbReference>
<dbReference type="PANTHER" id="PTHR48098:SF1">
    <property type="entry name" value="DIACYLGLYCEROL ACYLTRANSFERASE_MYCOLYLTRANSFERASE AG85A"/>
    <property type="match status" value="1"/>
</dbReference>
<keyword evidence="2" id="KW-0378">Hydrolase</keyword>
<dbReference type="Gene3D" id="3.40.50.1820">
    <property type="entry name" value="alpha/beta hydrolase"/>
    <property type="match status" value="1"/>
</dbReference>
<gene>
    <name evidence="2" type="ORF">GCM10023332_06640</name>
</gene>
<evidence type="ECO:0000313" key="2">
    <source>
        <dbReference type="EMBL" id="GAA4857549.1"/>
    </source>
</evidence>
<feature type="signal peptide" evidence="1">
    <location>
        <begin position="1"/>
        <end position="22"/>
    </location>
</feature>
<dbReference type="SUPFAM" id="SSF53474">
    <property type="entry name" value="alpha/beta-Hydrolases"/>
    <property type="match status" value="1"/>
</dbReference>
<dbReference type="InterPro" id="IPR029058">
    <property type="entry name" value="AB_hydrolase_fold"/>
</dbReference>
<protein>
    <submittedName>
        <fullName evidence="2">Alpha/beta hydrolase-fold protein</fullName>
    </submittedName>
</protein>
<dbReference type="InterPro" id="IPR050583">
    <property type="entry name" value="Mycobacterial_A85_antigen"/>
</dbReference>
<sequence>MGSFLQRVLLAIAALLALPAAASGAGSPPSADGAAPHVEQRAFRSEAMGRDIPFHLYLPEAYKSDPARRFPVVYWLHGSGGFPPGVIRMLAGRFDAAIAEGRIPPLLVVFPDGLGESMWVDSKDGRLPMERIFVRELVPHVDATLRTVATARGRLLEGGSMGGYGAARLGLKYPELFGAVSMINAGPMQEVLEPRNAPSAGEARARATLDRVYGGDPDYFRANSPWVLAEGTEEAARKRLRFRQIVGGEDPVLDANRRFSRHLSALGIPHDYRVLPGVGHSPAAVFPALGEWYWSFFAEAFQQPTPADPSASRP</sequence>
<dbReference type="GO" id="GO:0016787">
    <property type="term" value="F:hydrolase activity"/>
    <property type="evidence" value="ECO:0007669"/>
    <property type="project" value="UniProtKB-KW"/>
</dbReference>
<keyword evidence="3" id="KW-1185">Reference proteome</keyword>
<dbReference type="InterPro" id="IPR000801">
    <property type="entry name" value="Esterase-like"/>
</dbReference>
<feature type="chain" id="PRO_5045943169" evidence="1">
    <location>
        <begin position="23"/>
        <end position="314"/>
    </location>
</feature>
<keyword evidence="1" id="KW-0732">Signal</keyword>
<dbReference type="PANTHER" id="PTHR48098">
    <property type="entry name" value="ENTEROCHELIN ESTERASE-RELATED"/>
    <property type="match status" value="1"/>
</dbReference>
<reference evidence="3" key="1">
    <citation type="journal article" date="2019" name="Int. J. Syst. Evol. Microbiol.">
        <title>The Global Catalogue of Microorganisms (GCM) 10K type strain sequencing project: providing services to taxonomists for standard genome sequencing and annotation.</title>
        <authorList>
            <consortium name="The Broad Institute Genomics Platform"/>
            <consortium name="The Broad Institute Genome Sequencing Center for Infectious Disease"/>
            <person name="Wu L."/>
            <person name="Ma J."/>
        </authorList>
    </citation>
    <scope>NUCLEOTIDE SEQUENCE [LARGE SCALE GENOMIC DNA]</scope>
    <source>
        <strain evidence="3">JCM 18392</strain>
    </source>
</reference>
<name>A0ABP9DRB7_9GAMM</name>